<protein>
    <recommendedName>
        <fullName evidence="3">ATP-dependent zinc metalloprotease</fullName>
    </recommendedName>
</protein>
<dbReference type="SUPFAM" id="SSF140990">
    <property type="entry name" value="FtsH protease domain-like"/>
    <property type="match status" value="1"/>
</dbReference>
<dbReference type="Proteomes" id="UP001187192">
    <property type="component" value="Unassembled WGS sequence"/>
</dbReference>
<dbReference type="InterPro" id="IPR037219">
    <property type="entry name" value="Peptidase_M41-like"/>
</dbReference>
<dbReference type="Gene3D" id="1.20.58.760">
    <property type="entry name" value="Peptidase M41"/>
    <property type="match status" value="1"/>
</dbReference>
<accession>A0AA88CHT9</accession>
<dbReference type="FunFam" id="1.20.58.760:FF:000007">
    <property type="entry name" value="ATP-dependent zinc metalloprotease"/>
    <property type="match status" value="1"/>
</dbReference>
<evidence type="ECO:0000313" key="1">
    <source>
        <dbReference type="EMBL" id="GMN20663.1"/>
    </source>
</evidence>
<dbReference type="PANTHER" id="PTHR33471:SF7">
    <property type="entry name" value="ATP-DEPENDENT ZINC METALLOPROTEASE-RELATED"/>
    <property type="match status" value="1"/>
</dbReference>
<dbReference type="EMBL" id="BTGU01009017">
    <property type="protein sequence ID" value="GMN20663.1"/>
    <property type="molecule type" value="Genomic_DNA"/>
</dbReference>
<gene>
    <name evidence="1" type="ORF">TIFTF001_051053</name>
</gene>
<dbReference type="GO" id="GO:0005524">
    <property type="term" value="F:ATP binding"/>
    <property type="evidence" value="ECO:0007669"/>
    <property type="project" value="InterPro"/>
</dbReference>
<dbReference type="GO" id="GO:0004176">
    <property type="term" value="F:ATP-dependent peptidase activity"/>
    <property type="evidence" value="ECO:0007669"/>
    <property type="project" value="InterPro"/>
</dbReference>
<comment type="caution">
    <text evidence="1">The sequence shown here is derived from an EMBL/GenBank/DDBJ whole genome shotgun (WGS) entry which is preliminary data.</text>
</comment>
<evidence type="ECO:0008006" key="3">
    <source>
        <dbReference type="Google" id="ProtNLM"/>
    </source>
</evidence>
<keyword evidence="2" id="KW-1185">Reference proteome</keyword>
<dbReference type="GO" id="GO:0006508">
    <property type="term" value="P:proteolysis"/>
    <property type="evidence" value="ECO:0007669"/>
    <property type="project" value="InterPro"/>
</dbReference>
<evidence type="ECO:0000313" key="2">
    <source>
        <dbReference type="Proteomes" id="UP001187192"/>
    </source>
</evidence>
<proteinExistence type="predicted"/>
<sequence>MIAFLGGTSFLLSQGIDIRPNLAAILGLAFVDSTFLGGCCLAQLSSYWPPNRRRILVHEAGHLLIAYLMGCPIRGVILDPIVAVQMGIQGQAGTQFWDEKMSSDLSEGRLDGTSFDRYCMVLFAGIAAEALIYGEAEGGENDENLFRSTCALLQPPLSIAEMSNQARWSLLQSYNLLKWHKKAHRAAVKALESRCDLSIVIRRIEDVMSTEEKGPEHLKFRTEDHGEAFFSFNPSGKALLDTASELYASSGCSIFPCLLCCVSRK</sequence>
<dbReference type="AlphaFoldDB" id="A0AA88CHT9"/>
<reference evidence="1" key="1">
    <citation type="submission" date="2023-07" db="EMBL/GenBank/DDBJ databases">
        <title>draft genome sequence of fig (Ficus carica).</title>
        <authorList>
            <person name="Takahashi T."/>
            <person name="Nishimura K."/>
        </authorList>
    </citation>
    <scope>NUCLEOTIDE SEQUENCE</scope>
</reference>
<dbReference type="PANTHER" id="PTHR33471">
    <property type="entry name" value="ATP-DEPENDENT ZINC METALLOPROTEASE-RELATED"/>
    <property type="match status" value="1"/>
</dbReference>
<organism evidence="1 2">
    <name type="scientific">Ficus carica</name>
    <name type="common">Common fig</name>
    <dbReference type="NCBI Taxonomy" id="3494"/>
    <lineage>
        <taxon>Eukaryota</taxon>
        <taxon>Viridiplantae</taxon>
        <taxon>Streptophyta</taxon>
        <taxon>Embryophyta</taxon>
        <taxon>Tracheophyta</taxon>
        <taxon>Spermatophyta</taxon>
        <taxon>Magnoliopsida</taxon>
        <taxon>eudicotyledons</taxon>
        <taxon>Gunneridae</taxon>
        <taxon>Pentapetalae</taxon>
        <taxon>rosids</taxon>
        <taxon>fabids</taxon>
        <taxon>Rosales</taxon>
        <taxon>Moraceae</taxon>
        <taxon>Ficeae</taxon>
        <taxon>Ficus</taxon>
    </lineage>
</organism>
<name>A0AA88CHT9_FICCA</name>
<dbReference type="GO" id="GO:0004222">
    <property type="term" value="F:metalloendopeptidase activity"/>
    <property type="evidence" value="ECO:0007669"/>
    <property type="project" value="InterPro"/>
</dbReference>